<proteinExistence type="predicted"/>
<reference evidence="1" key="1">
    <citation type="submission" date="2019-08" db="EMBL/GenBank/DDBJ databases">
        <authorList>
            <person name="Kucharzyk K."/>
            <person name="Murdoch R.W."/>
            <person name="Higgins S."/>
            <person name="Loffler F."/>
        </authorList>
    </citation>
    <scope>NUCLEOTIDE SEQUENCE</scope>
</reference>
<organism evidence="1">
    <name type="scientific">bioreactor metagenome</name>
    <dbReference type="NCBI Taxonomy" id="1076179"/>
    <lineage>
        <taxon>unclassified sequences</taxon>
        <taxon>metagenomes</taxon>
        <taxon>ecological metagenomes</taxon>
    </lineage>
</organism>
<comment type="caution">
    <text evidence="1">The sequence shown here is derived from an EMBL/GenBank/DDBJ whole genome shotgun (WGS) entry which is preliminary data.</text>
</comment>
<protein>
    <submittedName>
        <fullName evidence="1">Uncharacterized protein</fullName>
    </submittedName>
</protein>
<dbReference type="AlphaFoldDB" id="A0A645CD00"/>
<name>A0A645CD00_9ZZZZ</name>
<gene>
    <name evidence="1" type="ORF">SDC9_121793</name>
</gene>
<dbReference type="EMBL" id="VSSQ01026203">
    <property type="protein sequence ID" value="MPM74804.1"/>
    <property type="molecule type" value="Genomic_DNA"/>
</dbReference>
<sequence length="182" mass="21594">MKKELQQKLFDAGPVLYGARAKACRGVSAWTFQCPDSLFDILFRLTENIEKYNQRFPRRRVRALIVKMEAGKMIFQTQRTSPLIERLIASARYEVKLLRAEQKRILLNRAKKIQTTALFDSMLLPDWKRLMADDYNTGRRILEYAEKVAFSNEDWELLSLWYRRYLHDDEAAQCCFEKSKND</sequence>
<accession>A0A645CD00</accession>
<evidence type="ECO:0000313" key="1">
    <source>
        <dbReference type="EMBL" id="MPM74804.1"/>
    </source>
</evidence>